<dbReference type="RefSeq" id="WP_230526026.1">
    <property type="nucleotide sequence ID" value="NZ_JAJGAK010000001.1"/>
</dbReference>
<keyword evidence="1" id="KW-1133">Transmembrane helix</keyword>
<evidence type="ECO:0000313" key="4">
    <source>
        <dbReference type="Proteomes" id="UP001165293"/>
    </source>
</evidence>
<evidence type="ECO:0000313" key="3">
    <source>
        <dbReference type="EMBL" id="MCC8362423.1"/>
    </source>
</evidence>
<dbReference type="EMBL" id="JAJGAK010000001">
    <property type="protein sequence ID" value="MCC8362423.1"/>
    <property type="molecule type" value="Genomic_DNA"/>
</dbReference>
<keyword evidence="2" id="KW-0732">Signal</keyword>
<gene>
    <name evidence="3" type="ORF">LK996_04970</name>
</gene>
<evidence type="ECO:0000256" key="2">
    <source>
        <dbReference type="SAM" id="SignalP"/>
    </source>
</evidence>
<proteinExistence type="predicted"/>
<name>A0ABS8JFN8_9GAMM</name>
<feature type="signal peptide" evidence="2">
    <location>
        <begin position="1"/>
        <end position="19"/>
    </location>
</feature>
<feature type="chain" id="PRO_5046899085" description="DUF3325 domain-containing protein" evidence="2">
    <location>
        <begin position="20"/>
        <end position="87"/>
    </location>
</feature>
<keyword evidence="1" id="KW-0472">Membrane</keyword>
<dbReference type="Proteomes" id="UP001165293">
    <property type="component" value="Unassembled WGS sequence"/>
</dbReference>
<sequence>MLTLLAIVATLLSAASLHAGSPHGRWPGAARRAFGRKAIGFAIAGVALAAWIARLGIGAGACAMVLTWMFAFVFLPYAMTLRAGEPR</sequence>
<accession>A0ABS8JFN8</accession>
<comment type="caution">
    <text evidence="3">The sequence shown here is derived from an EMBL/GenBank/DDBJ whole genome shotgun (WGS) entry which is preliminary data.</text>
</comment>
<feature type="transmembrane region" description="Helical" evidence="1">
    <location>
        <begin position="35"/>
        <end position="53"/>
    </location>
</feature>
<protein>
    <recommendedName>
        <fullName evidence="5">DUF3325 domain-containing protein</fullName>
    </recommendedName>
</protein>
<reference evidence="3" key="1">
    <citation type="submission" date="2021-10" db="EMBL/GenBank/DDBJ databases">
        <authorList>
            <person name="Lyu M."/>
            <person name="Wang X."/>
            <person name="Meng X."/>
            <person name="Xu K."/>
        </authorList>
    </citation>
    <scope>NUCLEOTIDE SEQUENCE</scope>
    <source>
        <strain evidence="3">A6</strain>
    </source>
</reference>
<evidence type="ECO:0008006" key="5">
    <source>
        <dbReference type="Google" id="ProtNLM"/>
    </source>
</evidence>
<organism evidence="3 4">
    <name type="scientific">Noviluteimonas lactosilytica</name>
    <dbReference type="NCBI Taxonomy" id="2888523"/>
    <lineage>
        <taxon>Bacteria</taxon>
        <taxon>Pseudomonadati</taxon>
        <taxon>Pseudomonadota</taxon>
        <taxon>Gammaproteobacteria</taxon>
        <taxon>Lysobacterales</taxon>
        <taxon>Lysobacteraceae</taxon>
        <taxon>Noviluteimonas</taxon>
    </lineage>
</organism>
<evidence type="ECO:0000256" key="1">
    <source>
        <dbReference type="SAM" id="Phobius"/>
    </source>
</evidence>
<keyword evidence="1" id="KW-0812">Transmembrane</keyword>
<keyword evidence="4" id="KW-1185">Reference proteome</keyword>
<feature type="transmembrane region" description="Helical" evidence="1">
    <location>
        <begin position="60"/>
        <end position="79"/>
    </location>
</feature>